<dbReference type="EMBL" id="SULG01000008">
    <property type="protein sequence ID" value="TLD43045.1"/>
    <property type="molecule type" value="Genomic_DNA"/>
</dbReference>
<dbReference type="GO" id="GO:0080120">
    <property type="term" value="P:CAAX-box protein maturation"/>
    <property type="evidence" value="ECO:0007669"/>
    <property type="project" value="UniProtKB-ARBA"/>
</dbReference>
<keyword evidence="1" id="KW-0812">Transmembrane</keyword>
<feature type="transmembrane region" description="Helical" evidence="1">
    <location>
        <begin position="98"/>
        <end position="119"/>
    </location>
</feature>
<evidence type="ECO:0000256" key="1">
    <source>
        <dbReference type="SAM" id="Phobius"/>
    </source>
</evidence>
<feature type="transmembrane region" description="Helical" evidence="1">
    <location>
        <begin position="139"/>
        <end position="156"/>
    </location>
</feature>
<organism evidence="3 4">
    <name type="scientific">Candidatus Jettenia ecosi</name>
    <dbReference type="NCBI Taxonomy" id="2494326"/>
    <lineage>
        <taxon>Bacteria</taxon>
        <taxon>Pseudomonadati</taxon>
        <taxon>Planctomycetota</taxon>
        <taxon>Candidatus Brocadiia</taxon>
        <taxon>Candidatus Brocadiales</taxon>
        <taxon>Candidatus Brocadiaceae</taxon>
        <taxon>Candidatus Jettenia</taxon>
    </lineage>
</organism>
<gene>
    <name evidence="3" type="ORF">JETT_0615</name>
</gene>
<keyword evidence="1" id="KW-1133">Transmembrane helix</keyword>
<dbReference type="AlphaFoldDB" id="A0A533QE72"/>
<sequence length="248" mass="28218">MPDSRWNIKDAIKVFLAYLMLMFIGMPVIVQIIQIIFGYDALDNVGNRIVVLFFSFFINVSVCLYIFYIVGVEHHQPITALGLSSAHLSDNIKQGIKYYLIALPFIMFAGFIVNLISSYYNTAPDVQDVVKWVLEEKSLFVIICLVFFGVIVAPILEEILFRGFLQSALKNTFGSRYALVISASLFAAVHMDVFAFLQIFILGMLLGYLYEKTQTLAASIFVHILHNSLTLIFLLYFKYFLKGKVPVF</sequence>
<evidence type="ECO:0000313" key="4">
    <source>
        <dbReference type="Proteomes" id="UP000319783"/>
    </source>
</evidence>
<name>A0A533QE72_9BACT</name>
<evidence type="ECO:0000313" key="3">
    <source>
        <dbReference type="EMBL" id="TLD43045.1"/>
    </source>
</evidence>
<accession>A0A533QE72</accession>
<feature type="transmembrane region" description="Helical" evidence="1">
    <location>
        <begin position="12"/>
        <end position="37"/>
    </location>
</feature>
<dbReference type="InterPro" id="IPR003675">
    <property type="entry name" value="Rce1/LyrA-like_dom"/>
</dbReference>
<feature type="transmembrane region" description="Helical" evidence="1">
    <location>
        <begin position="216"/>
        <end position="237"/>
    </location>
</feature>
<dbReference type="PANTHER" id="PTHR43592">
    <property type="entry name" value="CAAX AMINO TERMINAL PROTEASE"/>
    <property type="match status" value="1"/>
</dbReference>
<dbReference type="GO" id="GO:0004175">
    <property type="term" value="F:endopeptidase activity"/>
    <property type="evidence" value="ECO:0007669"/>
    <property type="project" value="UniProtKB-ARBA"/>
</dbReference>
<dbReference type="Pfam" id="PF02517">
    <property type="entry name" value="Rce1-like"/>
    <property type="match status" value="1"/>
</dbReference>
<comment type="caution">
    <text evidence="3">The sequence shown here is derived from an EMBL/GenBank/DDBJ whole genome shotgun (WGS) entry which is preliminary data.</text>
</comment>
<evidence type="ECO:0000259" key="2">
    <source>
        <dbReference type="Pfam" id="PF02517"/>
    </source>
</evidence>
<protein>
    <recommendedName>
        <fullName evidence="2">CAAX prenyl protease 2/Lysostaphin resistance protein A-like domain-containing protein</fullName>
    </recommendedName>
</protein>
<proteinExistence type="predicted"/>
<reference evidence="3 4" key="1">
    <citation type="submission" date="2019-04" db="EMBL/GenBank/DDBJ databases">
        <title>Genome of a novel bacterium Candidatus Jettenia ecosi reconstructed from metagenome of an anammox bioreactor.</title>
        <authorList>
            <person name="Mardanov A.V."/>
            <person name="Beletsky A.V."/>
            <person name="Ravin N.V."/>
            <person name="Botchkova E.A."/>
            <person name="Litti Y.V."/>
            <person name="Nozhevnikova A.N."/>
        </authorList>
    </citation>
    <scope>NUCLEOTIDE SEQUENCE [LARGE SCALE GENOMIC DNA]</scope>
    <source>
        <strain evidence="3">J2</strain>
    </source>
</reference>
<feature type="transmembrane region" description="Helical" evidence="1">
    <location>
        <begin position="177"/>
        <end position="210"/>
    </location>
</feature>
<feature type="transmembrane region" description="Helical" evidence="1">
    <location>
        <begin position="49"/>
        <end position="70"/>
    </location>
</feature>
<keyword evidence="1" id="KW-0472">Membrane</keyword>
<feature type="domain" description="CAAX prenyl protease 2/Lysostaphin resistance protein A-like" evidence="2">
    <location>
        <begin position="143"/>
        <end position="228"/>
    </location>
</feature>
<dbReference type="PANTHER" id="PTHR43592:SF15">
    <property type="entry name" value="CAAX AMINO TERMINAL PROTEASE FAMILY PROTEIN"/>
    <property type="match status" value="1"/>
</dbReference>
<dbReference type="Proteomes" id="UP000319783">
    <property type="component" value="Unassembled WGS sequence"/>
</dbReference>